<reference evidence="2" key="1">
    <citation type="journal article" date="2022" name="Int. J. Mol. Sci.">
        <title>Draft Genome of Tanacetum Coccineum: Genomic Comparison of Closely Related Tanacetum-Family Plants.</title>
        <authorList>
            <person name="Yamashiro T."/>
            <person name="Shiraishi A."/>
            <person name="Nakayama K."/>
            <person name="Satake H."/>
        </authorList>
    </citation>
    <scope>NUCLEOTIDE SEQUENCE</scope>
</reference>
<protein>
    <submittedName>
        <fullName evidence="2">Uncharacterized protein</fullName>
    </submittedName>
</protein>
<feature type="compositionally biased region" description="Polar residues" evidence="1">
    <location>
        <begin position="1"/>
        <end position="28"/>
    </location>
</feature>
<feature type="region of interest" description="Disordered" evidence="1">
    <location>
        <begin position="1"/>
        <end position="72"/>
    </location>
</feature>
<reference evidence="2" key="2">
    <citation type="submission" date="2022-01" db="EMBL/GenBank/DDBJ databases">
        <authorList>
            <person name="Yamashiro T."/>
            <person name="Shiraishi A."/>
            <person name="Satake H."/>
            <person name="Nakayama K."/>
        </authorList>
    </citation>
    <scope>NUCLEOTIDE SEQUENCE</scope>
</reference>
<name>A0ABQ5H2E0_9ASTR</name>
<feature type="compositionally biased region" description="Low complexity" evidence="1">
    <location>
        <begin position="223"/>
        <end position="237"/>
    </location>
</feature>
<feature type="compositionally biased region" description="Basic and acidic residues" evidence="1">
    <location>
        <begin position="195"/>
        <end position="220"/>
    </location>
</feature>
<keyword evidence="3" id="KW-1185">Reference proteome</keyword>
<evidence type="ECO:0000313" key="2">
    <source>
        <dbReference type="EMBL" id="GJT81233.1"/>
    </source>
</evidence>
<feature type="region of interest" description="Disordered" evidence="1">
    <location>
        <begin position="195"/>
        <end position="237"/>
    </location>
</feature>
<gene>
    <name evidence="2" type="ORF">Tco_1055575</name>
</gene>
<feature type="region of interest" description="Disordered" evidence="1">
    <location>
        <begin position="146"/>
        <end position="177"/>
    </location>
</feature>
<sequence length="237" mass="26261">MERAATTASSLEAEQDSGNIIRTQSMATLNEPIPKGTSSGSGPRRQNTILGDRPAQTKFERLSKQSNEPPLSRVTHLEVGRTDAQALDIKNLKTRVKKLERKKKSRTPQVKRRLFKVKIKSSAEKSLEDAETQGRYGHDVTTAEPITTASAPITATGVSVSTTEPNTPPPTTTTLIEDEDLIIALTLMKMRSEILETDIQEKDKNKAKSDKTEHENEKSVKRSQSQSQSQPRQSQNQ</sequence>
<proteinExistence type="predicted"/>
<dbReference type="EMBL" id="BQNB010019064">
    <property type="protein sequence ID" value="GJT81233.1"/>
    <property type="molecule type" value="Genomic_DNA"/>
</dbReference>
<evidence type="ECO:0000256" key="1">
    <source>
        <dbReference type="SAM" id="MobiDB-lite"/>
    </source>
</evidence>
<organism evidence="2 3">
    <name type="scientific">Tanacetum coccineum</name>
    <dbReference type="NCBI Taxonomy" id="301880"/>
    <lineage>
        <taxon>Eukaryota</taxon>
        <taxon>Viridiplantae</taxon>
        <taxon>Streptophyta</taxon>
        <taxon>Embryophyta</taxon>
        <taxon>Tracheophyta</taxon>
        <taxon>Spermatophyta</taxon>
        <taxon>Magnoliopsida</taxon>
        <taxon>eudicotyledons</taxon>
        <taxon>Gunneridae</taxon>
        <taxon>Pentapetalae</taxon>
        <taxon>asterids</taxon>
        <taxon>campanulids</taxon>
        <taxon>Asterales</taxon>
        <taxon>Asteraceae</taxon>
        <taxon>Asteroideae</taxon>
        <taxon>Anthemideae</taxon>
        <taxon>Anthemidinae</taxon>
        <taxon>Tanacetum</taxon>
    </lineage>
</organism>
<accession>A0ABQ5H2E0</accession>
<dbReference type="Proteomes" id="UP001151760">
    <property type="component" value="Unassembled WGS sequence"/>
</dbReference>
<comment type="caution">
    <text evidence="2">The sequence shown here is derived from an EMBL/GenBank/DDBJ whole genome shotgun (WGS) entry which is preliminary data.</text>
</comment>
<feature type="compositionally biased region" description="Polar residues" evidence="1">
    <location>
        <begin position="36"/>
        <end position="49"/>
    </location>
</feature>
<evidence type="ECO:0000313" key="3">
    <source>
        <dbReference type="Proteomes" id="UP001151760"/>
    </source>
</evidence>
<feature type="compositionally biased region" description="Low complexity" evidence="1">
    <location>
        <begin position="146"/>
        <end position="156"/>
    </location>
</feature>